<dbReference type="InterPro" id="IPR022536">
    <property type="entry name" value="EspC"/>
</dbReference>
<dbReference type="Proteomes" id="UP001501116">
    <property type="component" value="Unassembled WGS sequence"/>
</dbReference>
<name>A0ABP5BRE6_9PSEU</name>
<evidence type="ECO:0000313" key="2">
    <source>
        <dbReference type="Proteomes" id="UP001501116"/>
    </source>
</evidence>
<protein>
    <recommendedName>
        <fullName evidence="3">Excreted virulence factor EspC (Type VII ESX diderm)</fullName>
    </recommendedName>
</protein>
<proteinExistence type="predicted"/>
<evidence type="ECO:0000313" key="1">
    <source>
        <dbReference type="EMBL" id="GAA1950384.1"/>
    </source>
</evidence>
<gene>
    <name evidence="1" type="ORF">GCM10009754_18820</name>
</gene>
<dbReference type="Pfam" id="PF10824">
    <property type="entry name" value="T7SS_ESX_EspC"/>
    <property type="match status" value="1"/>
</dbReference>
<sequence length="104" mass="11002">MPDGFHSTPADLATHSGTMSKLGGRLEAASKKGAGVDLGIETYGIIGQAFSTSAREQISQTAEAMTDVASAFTDFGTDVKAAGQHYEKIEDEIKQLLKSLHTEE</sequence>
<organism evidence="1 2">
    <name type="scientific">Amycolatopsis minnesotensis</name>
    <dbReference type="NCBI Taxonomy" id="337894"/>
    <lineage>
        <taxon>Bacteria</taxon>
        <taxon>Bacillati</taxon>
        <taxon>Actinomycetota</taxon>
        <taxon>Actinomycetes</taxon>
        <taxon>Pseudonocardiales</taxon>
        <taxon>Pseudonocardiaceae</taxon>
        <taxon>Amycolatopsis</taxon>
    </lineage>
</organism>
<dbReference type="RefSeq" id="WP_344415713.1">
    <property type="nucleotide sequence ID" value="NZ_BAAANN010000006.1"/>
</dbReference>
<reference evidence="2" key="1">
    <citation type="journal article" date="2019" name="Int. J. Syst. Evol. Microbiol.">
        <title>The Global Catalogue of Microorganisms (GCM) 10K type strain sequencing project: providing services to taxonomists for standard genome sequencing and annotation.</title>
        <authorList>
            <consortium name="The Broad Institute Genomics Platform"/>
            <consortium name="The Broad Institute Genome Sequencing Center for Infectious Disease"/>
            <person name="Wu L."/>
            <person name="Ma J."/>
        </authorList>
    </citation>
    <scope>NUCLEOTIDE SEQUENCE [LARGE SCALE GENOMIC DNA]</scope>
    <source>
        <strain evidence="2">JCM 14545</strain>
    </source>
</reference>
<evidence type="ECO:0008006" key="3">
    <source>
        <dbReference type="Google" id="ProtNLM"/>
    </source>
</evidence>
<comment type="caution">
    <text evidence="1">The sequence shown here is derived from an EMBL/GenBank/DDBJ whole genome shotgun (WGS) entry which is preliminary data.</text>
</comment>
<dbReference type="EMBL" id="BAAANN010000006">
    <property type="protein sequence ID" value="GAA1950384.1"/>
    <property type="molecule type" value="Genomic_DNA"/>
</dbReference>
<keyword evidence="2" id="KW-1185">Reference proteome</keyword>
<accession>A0ABP5BRE6</accession>